<evidence type="ECO:0000313" key="2">
    <source>
        <dbReference type="Proteomes" id="UP000324222"/>
    </source>
</evidence>
<evidence type="ECO:0000313" key="1">
    <source>
        <dbReference type="EMBL" id="MPC98038.1"/>
    </source>
</evidence>
<keyword evidence="2" id="KW-1185">Reference proteome</keyword>
<organism evidence="1 2">
    <name type="scientific">Portunus trituberculatus</name>
    <name type="common">Swimming crab</name>
    <name type="synonym">Neptunus trituberculatus</name>
    <dbReference type="NCBI Taxonomy" id="210409"/>
    <lineage>
        <taxon>Eukaryota</taxon>
        <taxon>Metazoa</taxon>
        <taxon>Ecdysozoa</taxon>
        <taxon>Arthropoda</taxon>
        <taxon>Crustacea</taxon>
        <taxon>Multicrustacea</taxon>
        <taxon>Malacostraca</taxon>
        <taxon>Eumalacostraca</taxon>
        <taxon>Eucarida</taxon>
        <taxon>Decapoda</taxon>
        <taxon>Pleocyemata</taxon>
        <taxon>Brachyura</taxon>
        <taxon>Eubrachyura</taxon>
        <taxon>Portunoidea</taxon>
        <taxon>Portunidae</taxon>
        <taxon>Portuninae</taxon>
        <taxon>Portunus</taxon>
    </lineage>
</organism>
<dbReference type="Proteomes" id="UP000324222">
    <property type="component" value="Unassembled WGS sequence"/>
</dbReference>
<name>A0A5B7JYM9_PORTR</name>
<reference evidence="1 2" key="1">
    <citation type="submission" date="2019-05" db="EMBL/GenBank/DDBJ databases">
        <title>Another draft genome of Portunus trituberculatus and its Hox gene families provides insights of decapod evolution.</title>
        <authorList>
            <person name="Jeong J.-H."/>
            <person name="Song I."/>
            <person name="Kim S."/>
            <person name="Choi T."/>
            <person name="Kim D."/>
            <person name="Ryu S."/>
            <person name="Kim W."/>
        </authorList>
    </citation>
    <scope>NUCLEOTIDE SEQUENCE [LARGE SCALE GENOMIC DNA]</scope>
    <source>
        <tissue evidence="1">Muscle</tissue>
    </source>
</reference>
<dbReference type="EMBL" id="VSRR010112447">
    <property type="protein sequence ID" value="MPC98038.1"/>
    <property type="molecule type" value="Genomic_DNA"/>
</dbReference>
<gene>
    <name evidence="1" type="primary">Slc23a1_0</name>
    <name evidence="1" type="ORF">E2C01_093388</name>
</gene>
<proteinExistence type="predicted"/>
<dbReference type="AlphaFoldDB" id="A0A5B7JYM9"/>
<comment type="caution">
    <text evidence="1">The sequence shown here is derived from an EMBL/GenBank/DDBJ whole genome shotgun (WGS) entry which is preliminary data.</text>
</comment>
<accession>A0A5B7JYM9</accession>
<protein>
    <submittedName>
        <fullName evidence="1">Solute carrier family 23 member 1</fullName>
    </submittedName>
</protein>
<sequence length="95" mass="10587">MVHALTKGRELLAYAVCDYVCVCLHRQWLEKNPDAVQSGYRVIDQGVTSLLKTSLFVGGLTGMVLDNTIPGERFFICQIGKSPKGNKNYQTKKSH</sequence>